<reference evidence="6" key="1">
    <citation type="submission" date="2022-07" db="EMBL/GenBank/DDBJ databases">
        <title>Genome sequencing of Photobacterium atrarenae GJH2-4.</title>
        <authorList>
            <person name="Park S.-J."/>
        </authorList>
    </citation>
    <scope>NUCLEOTIDE SEQUENCE</scope>
    <source>
        <strain evidence="6">GJH2-4</strain>
    </source>
</reference>
<dbReference type="Gene3D" id="2.60.120.260">
    <property type="entry name" value="Galactose-binding domain-like"/>
    <property type="match status" value="1"/>
</dbReference>
<evidence type="ECO:0000256" key="3">
    <source>
        <dbReference type="SAM" id="MobiDB-lite"/>
    </source>
</evidence>
<dbReference type="SUPFAM" id="SSF49785">
    <property type="entry name" value="Galactose-binding domain-like"/>
    <property type="match status" value="1"/>
</dbReference>
<dbReference type="EMBL" id="CP101508">
    <property type="protein sequence ID" value="UTV28128.1"/>
    <property type="molecule type" value="Genomic_DNA"/>
</dbReference>
<accession>A0ABY5GGS8</accession>
<evidence type="ECO:0000313" key="6">
    <source>
        <dbReference type="EMBL" id="UTV28128.1"/>
    </source>
</evidence>
<dbReference type="Proteomes" id="UP001057998">
    <property type="component" value="Chromosome 1"/>
</dbReference>
<evidence type="ECO:0000256" key="2">
    <source>
        <dbReference type="ARBA" id="ARBA00022801"/>
    </source>
</evidence>
<keyword evidence="7" id="KW-1185">Reference proteome</keyword>
<evidence type="ECO:0000313" key="7">
    <source>
        <dbReference type="Proteomes" id="UP001057998"/>
    </source>
</evidence>
<dbReference type="InterPro" id="IPR002884">
    <property type="entry name" value="P_dom"/>
</dbReference>
<dbReference type="SUPFAM" id="SSF55486">
    <property type="entry name" value="Metalloproteases ('zincins'), catalytic domain"/>
    <property type="match status" value="1"/>
</dbReference>
<dbReference type="PROSITE" id="PS51829">
    <property type="entry name" value="P_HOMO_B"/>
    <property type="match status" value="1"/>
</dbReference>
<feature type="signal peptide" evidence="4">
    <location>
        <begin position="1"/>
        <end position="21"/>
    </location>
</feature>
<sequence>MNRLNLAASVVVAAVSAPSVAAPHLDYPQLMPAIGTVAEAKSYVQSHYPDTETLVHRYTRHSLLGTHYNFVQQNADGQPCEGAVVVTTDQNGVLYRVFHALVDNPASCDLNQPLPPRAHQLTVPPAGEIVQTQMQVFDPDPRTAVGWAIEGEHSNVAEITIPAEAYQHVAGVEVTQHDGQLYLANARVIAVDFTEMHALDLGPKQGLVTVEDSTGFNITRQEAAFRDVNAFYHLDHSLQYLEQLGFVGDKALFTAPLKIDAQGQSTNNSTYLSDVGMLAMGVGGVPDSEDADVVLHEFGHAINDKLVPDWKGGDSEAIGEGFGDYWAGAYSFWVQRDRSDPFELDVFANWDGAAGANKAQRSLNDTEARYYPEMEYRAHVSVYGTLSDQLWSTPLFQSLKQGVAIYGNDAFDEFNRIVLEGMAGMGFGMKMSDLARSTVDAAQRLYPNKDYARLLAARFKQHGILSDAVVLAQSDSAVTIPTAQSDTRTATLTATLVNTTDQPLESYRAELAIPAIGWHRVISQESIAAGAQQSIAAELPLPSTLQCGERFEMTADIETRHDVTQRAQQSQQQLTFTFGQPVLSLPLQQSARPLADARQVNESKIVLGESLSAFKAGDAGGVVDDNFAVHLSLSHPRFAELKVVLRAPSGAGVTLMDYQDHPLPDFSHTLTLVNTPKLAALRGELLAGNWILEITDRVVGASGELHRWGIGHVTGYQCGEHKDRSGTPTTSQPDGSAGEPGSSGGAAGWLSLLAGLVIGVFRRKHTPYSTQ</sequence>
<protein>
    <submittedName>
        <fullName evidence="6">Proprotein convertase P-domain-containing protein</fullName>
    </submittedName>
</protein>
<proteinExistence type="predicted"/>
<gene>
    <name evidence="6" type="ORF">NNL38_02100</name>
</gene>
<name>A0ABY5GGS8_9GAMM</name>
<dbReference type="Pfam" id="PF01483">
    <property type="entry name" value="P_proprotein"/>
    <property type="match status" value="1"/>
</dbReference>
<dbReference type="RefSeq" id="WP_255389384.1">
    <property type="nucleotide sequence ID" value="NZ_CP101508.1"/>
</dbReference>
<keyword evidence="2" id="KW-0378">Hydrolase</keyword>
<evidence type="ECO:0000256" key="4">
    <source>
        <dbReference type="SAM" id="SignalP"/>
    </source>
</evidence>
<evidence type="ECO:0000256" key="1">
    <source>
        <dbReference type="ARBA" id="ARBA00022670"/>
    </source>
</evidence>
<feature type="chain" id="PRO_5045896914" evidence="4">
    <location>
        <begin position="22"/>
        <end position="771"/>
    </location>
</feature>
<evidence type="ECO:0000259" key="5">
    <source>
        <dbReference type="PROSITE" id="PS51829"/>
    </source>
</evidence>
<feature type="region of interest" description="Disordered" evidence="3">
    <location>
        <begin position="719"/>
        <end position="743"/>
    </location>
</feature>
<dbReference type="InterPro" id="IPR008979">
    <property type="entry name" value="Galactose-bd-like_sf"/>
</dbReference>
<keyword evidence="1" id="KW-0645">Protease</keyword>
<organism evidence="6 7">
    <name type="scientific">Photobacterium atrarenae</name>
    <dbReference type="NCBI Taxonomy" id="865757"/>
    <lineage>
        <taxon>Bacteria</taxon>
        <taxon>Pseudomonadati</taxon>
        <taxon>Pseudomonadota</taxon>
        <taxon>Gammaproteobacteria</taxon>
        <taxon>Vibrionales</taxon>
        <taxon>Vibrionaceae</taxon>
        <taxon>Photobacterium</taxon>
    </lineage>
</organism>
<keyword evidence="4" id="KW-0732">Signal</keyword>
<feature type="domain" description="P/Homo B" evidence="5">
    <location>
        <begin position="584"/>
        <end position="719"/>
    </location>
</feature>